<evidence type="ECO:0000256" key="1">
    <source>
        <dbReference type="ARBA" id="ARBA00002521"/>
    </source>
</evidence>
<dbReference type="GO" id="GO:0005829">
    <property type="term" value="C:cytosol"/>
    <property type="evidence" value="ECO:0007669"/>
    <property type="project" value="TreeGrafter"/>
</dbReference>
<dbReference type="SUPFAM" id="SSF55920">
    <property type="entry name" value="Creatinase/aminopeptidase"/>
    <property type="match status" value="1"/>
</dbReference>
<evidence type="ECO:0000259" key="8">
    <source>
        <dbReference type="Pfam" id="PF00557"/>
    </source>
</evidence>
<evidence type="ECO:0000313" key="10">
    <source>
        <dbReference type="Proteomes" id="UP000178065"/>
    </source>
</evidence>
<organism evidence="9 10">
    <name type="scientific">Candidatus Wildermuthbacteria bacterium RIFCSPHIGHO2_01_FULL_49_22b</name>
    <dbReference type="NCBI Taxonomy" id="1802448"/>
    <lineage>
        <taxon>Bacteria</taxon>
        <taxon>Candidatus Wildermuthiibacteriota</taxon>
    </lineage>
</organism>
<evidence type="ECO:0000256" key="7">
    <source>
        <dbReference type="RuleBase" id="RU003653"/>
    </source>
</evidence>
<dbReference type="GO" id="GO:0070006">
    <property type="term" value="F:metalloaminopeptidase activity"/>
    <property type="evidence" value="ECO:0007669"/>
    <property type="project" value="UniProtKB-UniRule"/>
</dbReference>
<dbReference type="HAMAP" id="MF_01974">
    <property type="entry name" value="MetAP_1"/>
    <property type="match status" value="1"/>
</dbReference>
<dbReference type="STRING" id="1802448.A2672_01580"/>
<evidence type="ECO:0000256" key="4">
    <source>
        <dbReference type="ARBA" id="ARBA00022723"/>
    </source>
</evidence>
<comment type="caution">
    <text evidence="9">The sequence shown here is derived from an EMBL/GenBank/DDBJ whole genome shotgun (WGS) entry which is preliminary data.</text>
</comment>
<keyword evidence="4 6" id="KW-0479">Metal-binding</keyword>
<keyword evidence="3 6" id="KW-0645">Protease</keyword>
<dbReference type="Proteomes" id="UP000178065">
    <property type="component" value="Unassembled WGS sequence"/>
</dbReference>
<proteinExistence type="inferred from homology"/>
<dbReference type="EMBL" id="MHTT01000027">
    <property type="protein sequence ID" value="OHA64858.1"/>
    <property type="molecule type" value="Genomic_DNA"/>
</dbReference>
<feature type="domain" description="Peptidase M24" evidence="8">
    <location>
        <begin position="12"/>
        <end position="239"/>
    </location>
</feature>
<dbReference type="Gene3D" id="3.90.230.10">
    <property type="entry name" value="Creatinase/methionine aminopeptidase superfamily"/>
    <property type="match status" value="1"/>
</dbReference>
<dbReference type="GO" id="GO:0004239">
    <property type="term" value="F:initiator methionyl aminopeptidase activity"/>
    <property type="evidence" value="ECO:0007669"/>
    <property type="project" value="UniProtKB-UniRule"/>
</dbReference>
<dbReference type="GO" id="GO:0046872">
    <property type="term" value="F:metal ion binding"/>
    <property type="evidence" value="ECO:0007669"/>
    <property type="project" value="UniProtKB-UniRule"/>
</dbReference>
<evidence type="ECO:0000256" key="5">
    <source>
        <dbReference type="ARBA" id="ARBA00022801"/>
    </source>
</evidence>
<feature type="binding site" evidence="6">
    <location>
        <position position="232"/>
    </location>
    <ligand>
        <name>a divalent metal cation</name>
        <dbReference type="ChEBI" id="CHEBI:60240"/>
        <label>2</label>
        <note>catalytic</note>
    </ligand>
</feature>
<feature type="binding site" evidence="6">
    <location>
        <position position="77"/>
    </location>
    <ligand>
        <name>substrate</name>
    </ligand>
</feature>
<evidence type="ECO:0000256" key="2">
    <source>
        <dbReference type="ARBA" id="ARBA00022438"/>
    </source>
</evidence>
<dbReference type="AlphaFoldDB" id="A0A1G2QWT6"/>
<dbReference type="PANTHER" id="PTHR43330:SF27">
    <property type="entry name" value="METHIONINE AMINOPEPTIDASE"/>
    <property type="match status" value="1"/>
</dbReference>
<dbReference type="InterPro" id="IPR001714">
    <property type="entry name" value="Pept_M24_MAP"/>
</dbReference>
<sequence length="247" mass="27489">MIPFKTAKDIAEMREGGRILARILDRVAKQAKPETTTEELNKLTRKLIAEAGAEPAFLGYEGFPGVLCTALNEEGVHVPPSVRKLQEGDMLTLDMGLKWRGWYLDMARTFPVGKVPQEKQRLIEVTKKALELGIEQARVGNHLKDIGHAVQEFVESKGYNVVRELCGHGIGRNLHEQPRVLNYGRAGEGLELKEGMVLCIEPMVTAGDWKLELAKDGHSYNTKDGSLFCHFEDTVAITENGPKVLTR</sequence>
<feature type="binding site" evidence="6">
    <location>
        <position position="175"/>
    </location>
    <ligand>
        <name>substrate</name>
    </ligand>
</feature>
<comment type="subunit">
    <text evidence="6">Monomer.</text>
</comment>
<feature type="binding site" evidence="6">
    <location>
        <position position="94"/>
    </location>
    <ligand>
        <name>a divalent metal cation</name>
        <dbReference type="ChEBI" id="CHEBI:60240"/>
        <label>1</label>
    </ligand>
</feature>
<feature type="binding site" evidence="6">
    <location>
        <position position="105"/>
    </location>
    <ligand>
        <name>a divalent metal cation</name>
        <dbReference type="ChEBI" id="CHEBI:60240"/>
        <label>1</label>
    </ligand>
</feature>
<feature type="binding site" evidence="6">
    <location>
        <position position="105"/>
    </location>
    <ligand>
        <name>a divalent metal cation</name>
        <dbReference type="ChEBI" id="CHEBI:60240"/>
        <label>2</label>
        <note>catalytic</note>
    </ligand>
</feature>
<feature type="binding site" evidence="6">
    <location>
        <position position="232"/>
    </location>
    <ligand>
        <name>a divalent metal cation</name>
        <dbReference type="ChEBI" id="CHEBI:60240"/>
        <label>1</label>
    </ligand>
</feature>
<evidence type="ECO:0000313" key="9">
    <source>
        <dbReference type="EMBL" id="OHA64858.1"/>
    </source>
</evidence>
<reference evidence="9 10" key="1">
    <citation type="journal article" date="2016" name="Nat. Commun.">
        <title>Thousands of microbial genomes shed light on interconnected biogeochemical processes in an aquifer system.</title>
        <authorList>
            <person name="Anantharaman K."/>
            <person name="Brown C.T."/>
            <person name="Hug L.A."/>
            <person name="Sharon I."/>
            <person name="Castelle C.J."/>
            <person name="Probst A.J."/>
            <person name="Thomas B.C."/>
            <person name="Singh A."/>
            <person name="Wilkins M.J."/>
            <person name="Karaoz U."/>
            <person name="Brodie E.L."/>
            <person name="Williams K.H."/>
            <person name="Hubbard S.S."/>
            <person name="Banfield J.F."/>
        </authorList>
    </citation>
    <scope>NUCLEOTIDE SEQUENCE [LARGE SCALE GENOMIC DNA]</scope>
</reference>
<dbReference type="EC" id="3.4.11.18" evidence="6 7"/>
<dbReference type="GO" id="GO:0006508">
    <property type="term" value="P:proteolysis"/>
    <property type="evidence" value="ECO:0007669"/>
    <property type="project" value="UniProtKB-KW"/>
</dbReference>
<dbReference type="InterPro" id="IPR000994">
    <property type="entry name" value="Pept_M24"/>
</dbReference>
<evidence type="ECO:0000256" key="3">
    <source>
        <dbReference type="ARBA" id="ARBA00022670"/>
    </source>
</evidence>
<accession>A0A1G2QWT6</accession>
<keyword evidence="2 6" id="KW-0031">Aminopeptidase</keyword>
<dbReference type="CDD" id="cd01086">
    <property type="entry name" value="MetAP1"/>
    <property type="match status" value="1"/>
</dbReference>
<dbReference type="Pfam" id="PF00557">
    <property type="entry name" value="Peptidase_M24"/>
    <property type="match status" value="1"/>
</dbReference>
<feature type="binding site" evidence="6">
    <location>
        <position position="201"/>
    </location>
    <ligand>
        <name>a divalent metal cation</name>
        <dbReference type="ChEBI" id="CHEBI:60240"/>
        <label>2</label>
        <note>catalytic</note>
    </ligand>
</feature>
<comment type="similarity">
    <text evidence="6">Belongs to the peptidase M24A family. Methionine aminopeptidase type 1 subfamily.</text>
</comment>
<feature type="binding site" evidence="6">
    <location>
        <position position="168"/>
    </location>
    <ligand>
        <name>a divalent metal cation</name>
        <dbReference type="ChEBI" id="CHEBI:60240"/>
        <label>2</label>
        <note>catalytic</note>
    </ligand>
</feature>
<evidence type="ECO:0000256" key="6">
    <source>
        <dbReference type="HAMAP-Rule" id="MF_01974"/>
    </source>
</evidence>
<dbReference type="InterPro" id="IPR036005">
    <property type="entry name" value="Creatinase/aminopeptidase-like"/>
</dbReference>
<dbReference type="PRINTS" id="PR00599">
    <property type="entry name" value="MAPEPTIDASE"/>
</dbReference>
<keyword evidence="5 6" id="KW-0378">Hydrolase</keyword>
<protein>
    <recommendedName>
        <fullName evidence="6 7">Methionine aminopeptidase</fullName>
        <shortName evidence="6">MAP</shortName>
        <shortName evidence="6">MetAP</shortName>
        <ecNumber evidence="6 7">3.4.11.18</ecNumber>
    </recommendedName>
    <alternativeName>
        <fullName evidence="6">Peptidase M</fullName>
    </alternativeName>
</protein>
<name>A0A1G2QWT6_9BACT</name>
<dbReference type="NCBIfam" id="TIGR00500">
    <property type="entry name" value="met_pdase_I"/>
    <property type="match status" value="1"/>
</dbReference>
<comment type="catalytic activity">
    <reaction evidence="6 7">
        <text>Release of N-terminal amino acids, preferentially methionine, from peptides and arylamides.</text>
        <dbReference type="EC" id="3.4.11.18"/>
    </reaction>
</comment>
<comment type="cofactor">
    <cofactor evidence="6">
        <name>Co(2+)</name>
        <dbReference type="ChEBI" id="CHEBI:48828"/>
    </cofactor>
    <cofactor evidence="6">
        <name>Zn(2+)</name>
        <dbReference type="ChEBI" id="CHEBI:29105"/>
    </cofactor>
    <cofactor evidence="6">
        <name>Mn(2+)</name>
        <dbReference type="ChEBI" id="CHEBI:29035"/>
    </cofactor>
    <cofactor evidence="6">
        <name>Fe(2+)</name>
        <dbReference type="ChEBI" id="CHEBI:29033"/>
    </cofactor>
    <text evidence="6">Binds 2 divalent metal cations per subunit. Has a high-affinity and a low affinity metal-binding site. The true nature of the physiological cofactor is under debate. The enzyme is active with cobalt, zinc, manganese or divalent iron ions. Most likely, methionine aminopeptidases function as mononuclear Fe(2+)-metalloproteases under physiological conditions, and the catalytically relevant metal-binding site has been assigned to the histidine-containing high-affinity site.</text>
</comment>
<gene>
    <name evidence="6" type="primary">map</name>
    <name evidence="9" type="ORF">A2672_01580</name>
</gene>
<dbReference type="InterPro" id="IPR002467">
    <property type="entry name" value="Pept_M24A_MAP1"/>
</dbReference>
<comment type="function">
    <text evidence="1 6">Removes the N-terminal methionine from nascent proteins. The N-terminal methionine is often cleaved when the second residue in the primary sequence is small and uncharged (Met-Ala-, Cys, Gly, Pro, Ser, Thr, or Val). Requires deformylation of the N(alpha)-formylated initiator methionine before it can be hydrolyzed.</text>
</comment>
<dbReference type="PANTHER" id="PTHR43330">
    <property type="entry name" value="METHIONINE AMINOPEPTIDASE"/>
    <property type="match status" value="1"/>
</dbReference>